<dbReference type="AlphaFoldDB" id="A0AAE0SG24"/>
<dbReference type="PROSITE" id="PS50041">
    <property type="entry name" value="C_TYPE_LECTIN_2"/>
    <property type="match status" value="2"/>
</dbReference>
<name>A0AAE0SG24_9BIVA</name>
<dbReference type="PROSITE" id="PS51212">
    <property type="entry name" value="WSC"/>
    <property type="match status" value="1"/>
</dbReference>
<dbReference type="InterPro" id="IPR016187">
    <property type="entry name" value="CTDL_fold"/>
</dbReference>
<keyword evidence="2" id="KW-0732">Signal</keyword>
<dbReference type="InterPro" id="IPR001304">
    <property type="entry name" value="C-type_lectin-like"/>
</dbReference>
<evidence type="ECO:0008006" key="7">
    <source>
        <dbReference type="Google" id="ProtNLM"/>
    </source>
</evidence>
<accession>A0AAE0SG24</accession>
<proteinExistence type="predicted"/>
<feature type="transmembrane region" description="Helical" evidence="1">
    <location>
        <begin position="415"/>
        <end position="439"/>
    </location>
</feature>
<keyword evidence="1" id="KW-0812">Transmembrane</keyword>
<reference evidence="5" key="3">
    <citation type="submission" date="2023-05" db="EMBL/GenBank/DDBJ databases">
        <authorList>
            <person name="Smith C.H."/>
        </authorList>
    </citation>
    <scope>NUCLEOTIDE SEQUENCE</scope>
    <source>
        <strain evidence="5">CHS0354</strain>
        <tissue evidence="5">Mantle</tissue>
    </source>
</reference>
<feature type="domain" description="C-type lectin" evidence="3">
    <location>
        <begin position="241"/>
        <end position="353"/>
    </location>
</feature>
<comment type="caution">
    <text evidence="5">The sequence shown here is derived from an EMBL/GenBank/DDBJ whole genome shotgun (WGS) entry which is preliminary data.</text>
</comment>
<dbReference type="Proteomes" id="UP001195483">
    <property type="component" value="Unassembled WGS sequence"/>
</dbReference>
<keyword evidence="1" id="KW-0472">Membrane</keyword>
<dbReference type="CDD" id="cd00037">
    <property type="entry name" value="CLECT"/>
    <property type="match status" value="2"/>
</dbReference>
<sequence>MKVFLLLPLITVLRICGLLGSTLKLSRERKTWRDARQDCESFGGHIARTSNLEGLKLQLNNNELDFAFEDDEEAWIGAVLIDKGWKWADSAALDNDKVKNDLFSNHGCFQQEYWMDATTFKENNAEKCFGHCQWKGAIGLKKDFCICERNLRNITATNSSLCHYSCDGNLEQVCGGLQAVSVYQSTGRMVEWAKDEPKPFNDCVFLRRQEHSSIVAEWHSSDCVMDLRYLCYFEHDDKCGLRSSCLRWSSEQRSWEEAKRKCRVMNGRLAEVSTYDIISSPDIRTMPPGDFWIGMRRARKWQWITGGTVGENMFYRHELQQSHFESCAVLHKLNSDLGLSARSCQLKRKYLCEYESINGPPATMRLVGGITSGNATKSQIEDVSTTNAPDMTATPTSKVDGSLSFTDSDILSTCLYIGIGFVAGMGFVLFVGFLVFLALRCSRKDEIKLHTSSSDRHRGDNSRVCYNANQVSVQFSGGKDNNDDTYDTVYDMQADSPFRRTQKLIRLGSANSWKRSNVQKAQSSASENLDYTWRGLIDGKIEVVNTALRNQPELSNSSRLTDDCYTVHSPPSVNNVTVHNRAESDKTSDYEFPTDATFKSKPVADVTPVSMATIDENGPDNDCHTPPFPSISELNALFGDESESIYATVKKTLSKLNESTL</sequence>
<dbReference type="Pfam" id="PF00059">
    <property type="entry name" value="Lectin_C"/>
    <property type="match status" value="2"/>
</dbReference>
<feature type="signal peptide" evidence="2">
    <location>
        <begin position="1"/>
        <end position="20"/>
    </location>
</feature>
<reference evidence="5" key="2">
    <citation type="journal article" date="2021" name="Genome Biol. Evol.">
        <title>Developing a high-quality reference genome for a parasitic bivalve with doubly uniparental inheritance (Bivalvia: Unionida).</title>
        <authorList>
            <person name="Smith C.H."/>
        </authorList>
    </citation>
    <scope>NUCLEOTIDE SEQUENCE</scope>
    <source>
        <strain evidence="5">CHS0354</strain>
        <tissue evidence="5">Mantle</tissue>
    </source>
</reference>
<dbReference type="SUPFAM" id="SSF56436">
    <property type="entry name" value="C-type lectin-like"/>
    <property type="match status" value="2"/>
</dbReference>
<dbReference type="SMART" id="SM00034">
    <property type="entry name" value="CLECT"/>
    <property type="match status" value="2"/>
</dbReference>
<feature type="domain" description="C-type lectin" evidence="3">
    <location>
        <begin position="18"/>
        <end position="148"/>
    </location>
</feature>
<dbReference type="PANTHER" id="PTHR45710">
    <property type="entry name" value="C-TYPE LECTIN DOMAIN-CONTAINING PROTEIN 180"/>
    <property type="match status" value="1"/>
</dbReference>
<reference evidence="5" key="1">
    <citation type="journal article" date="2021" name="Genome Biol. Evol.">
        <title>A High-Quality Reference Genome for a Parasitic Bivalve with Doubly Uniparental Inheritance (Bivalvia: Unionida).</title>
        <authorList>
            <person name="Smith C.H."/>
        </authorList>
    </citation>
    <scope>NUCLEOTIDE SEQUENCE</scope>
    <source>
        <strain evidence="5">CHS0354</strain>
    </source>
</reference>
<dbReference type="InterPro" id="IPR050828">
    <property type="entry name" value="C-type_lectin/matrix_domain"/>
</dbReference>
<gene>
    <name evidence="5" type="ORF">CHS0354_005297</name>
</gene>
<dbReference type="InterPro" id="IPR002889">
    <property type="entry name" value="WSC_carb-bd"/>
</dbReference>
<dbReference type="PANTHER" id="PTHR45710:SF36">
    <property type="entry name" value="C-TYPE LECTIN DOMAIN-CONTAINING PROTEIN"/>
    <property type="match status" value="1"/>
</dbReference>
<organism evidence="5 6">
    <name type="scientific">Potamilus streckersoni</name>
    <dbReference type="NCBI Taxonomy" id="2493646"/>
    <lineage>
        <taxon>Eukaryota</taxon>
        <taxon>Metazoa</taxon>
        <taxon>Spiralia</taxon>
        <taxon>Lophotrochozoa</taxon>
        <taxon>Mollusca</taxon>
        <taxon>Bivalvia</taxon>
        <taxon>Autobranchia</taxon>
        <taxon>Heteroconchia</taxon>
        <taxon>Palaeoheterodonta</taxon>
        <taxon>Unionida</taxon>
        <taxon>Unionoidea</taxon>
        <taxon>Unionidae</taxon>
        <taxon>Ambleminae</taxon>
        <taxon>Lampsilini</taxon>
        <taxon>Potamilus</taxon>
    </lineage>
</organism>
<dbReference type="EMBL" id="JAEAOA010000378">
    <property type="protein sequence ID" value="KAK3591382.1"/>
    <property type="molecule type" value="Genomic_DNA"/>
</dbReference>
<evidence type="ECO:0000256" key="1">
    <source>
        <dbReference type="SAM" id="Phobius"/>
    </source>
</evidence>
<keyword evidence="6" id="KW-1185">Reference proteome</keyword>
<feature type="domain" description="WSC" evidence="4">
    <location>
        <begin position="102"/>
        <end position="186"/>
    </location>
</feature>
<evidence type="ECO:0000259" key="3">
    <source>
        <dbReference type="PROSITE" id="PS50041"/>
    </source>
</evidence>
<evidence type="ECO:0000313" key="5">
    <source>
        <dbReference type="EMBL" id="KAK3591382.1"/>
    </source>
</evidence>
<evidence type="ECO:0000259" key="4">
    <source>
        <dbReference type="PROSITE" id="PS51212"/>
    </source>
</evidence>
<keyword evidence="1" id="KW-1133">Transmembrane helix</keyword>
<dbReference type="Gene3D" id="3.10.100.10">
    <property type="entry name" value="Mannose-Binding Protein A, subunit A"/>
    <property type="match status" value="2"/>
</dbReference>
<dbReference type="InterPro" id="IPR016186">
    <property type="entry name" value="C-type_lectin-like/link_sf"/>
</dbReference>
<evidence type="ECO:0000313" key="6">
    <source>
        <dbReference type="Proteomes" id="UP001195483"/>
    </source>
</evidence>
<feature type="chain" id="PRO_5042178593" description="C-type lectin domain-containing protein" evidence="2">
    <location>
        <begin position="21"/>
        <end position="661"/>
    </location>
</feature>
<protein>
    <recommendedName>
        <fullName evidence="7">C-type lectin domain-containing protein</fullName>
    </recommendedName>
</protein>
<evidence type="ECO:0000256" key="2">
    <source>
        <dbReference type="SAM" id="SignalP"/>
    </source>
</evidence>